<dbReference type="Proteomes" id="UP000054538">
    <property type="component" value="Unassembled WGS sequence"/>
</dbReference>
<reference evidence="1 2" key="1">
    <citation type="submission" date="2014-04" db="EMBL/GenBank/DDBJ databases">
        <authorList>
            <consortium name="DOE Joint Genome Institute"/>
            <person name="Kuo A."/>
            <person name="Kohler A."/>
            <person name="Jargeat P."/>
            <person name="Nagy L.G."/>
            <person name="Floudas D."/>
            <person name="Copeland A."/>
            <person name="Barry K.W."/>
            <person name="Cichocki N."/>
            <person name="Veneault-Fourrey C."/>
            <person name="LaButti K."/>
            <person name="Lindquist E.A."/>
            <person name="Lipzen A."/>
            <person name="Lundell T."/>
            <person name="Morin E."/>
            <person name="Murat C."/>
            <person name="Sun H."/>
            <person name="Tunlid A."/>
            <person name="Henrissat B."/>
            <person name="Grigoriev I.V."/>
            <person name="Hibbett D.S."/>
            <person name="Martin F."/>
            <person name="Nordberg H.P."/>
            <person name="Cantor M.N."/>
            <person name="Hua S.X."/>
        </authorList>
    </citation>
    <scope>NUCLEOTIDE SEQUENCE [LARGE SCALE GENOMIC DNA]</scope>
    <source>
        <strain evidence="1 2">Ve08.2h10</strain>
    </source>
</reference>
<dbReference type="AlphaFoldDB" id="A0A0D0DI39"/>
<reference evidence="2" key="2">
    <citation type="submission" date="2015-01" db="EMBL/GenBank/DDBJ databases">
        <title>Evolutionary Origins and Diversification of the Mycorrhizal Mutualists.</title>
        <authorList>
            <consortium name="DOE Joint Genome Institute"/>
            <consortium name="Mycorrhizal Genomics Consortium"/>
            <person name="Kohler A."/>
            <person name="Kuo A."/>
            <person name="Nagy L.G."/>
            <person name="Floudas D."/>
            <person name="Copeland A."/>
            <person name="Barry K.W."/>
            <person name="Cichocki N."/>
            <person name="Veneault-Fourrey C."/>
            <person name="LaButti K."/>
            <person name="Lindquist E.A."/>
            <person name="Lipzen A."/>
            <person name="Lundell T."/>
            <person name="Morin E."/>
            <person name="Murat C."/>
            <person name="Riley R."/>
            <person name="Ohm R."/>
            <person name="Sun H."/>
            <person name="Tunlid A."/>
            <person name="Henrissat B."/>
            <person name="Grigoriev I.V."/>
            <person name="Hibbett D.S."/>
            <person name="Martin F."/>
        </authorList>
    </citation>
    <scope>NUCLEOTIDE SEQUENCE [LARGE SCALE GENOMIC DNA]</scope>
    <source>
        <strain evidence="2">Ve08.2h10</strain>
    </source>
</reference>
<accession>A0A0D0DI39</accession>
<dbReference type="EMBL" id="KN826846">
    <property type="protein sequence ID" value="KIK77755.1"/>
    <property type="molecule type" value="Genomic_DNA"/>
</dbReference>
<name>A0A0D0DI39_9AGAM</name>
<dbReference type="HOGENOM" id="CLU_040082_4_1_1"/>
<organism evidence="1 2">
    <name type="scientific">Paxillus rubicundulus Ve08.2h10</name>
    <dbReference type="NCBI Taxonomy" id="930991"/>
    <lineage>
        <taxon>Eukaryota</taxon>
        <taxon>Fungi</taxon>
        <taxon>Dikarya</taxon>
        <taxon>Basidiomycota</taxon>
        <taxon>Agaricomycotina</taxon>
        <taxon>Agaricomycetes</taxon>
        <taxon>Agaricomycetidae</taxon>
        <taxon>Boletales</taxon>
        <taxon>Paxilineae</taxon>
        <taxon>Paxillaceae</taxon>
        <taxon>Paxillus</taxon>
    </lineage>
</organism>
<proteinExistence type="predicted"/>
<sequence length="142" mass="16588">NIIERIFGVLKCWFHILLLAPEYDLDTQAHIPSTLCAIHNFIWHHCFDNKDLADACHFMDDQNDQDYHHVPDILHIQGYAGDEKLEVGGNCKFKRMDDSITQEMWADYQGILMERLSGGLIELDDFDLLEEELVDHKLEVIF</sequence>
<gene>
    <name evidence="1" type="ORF">PAXRUDRAFT_165815</name>
</gene>
<evidence type="ECO:0000313" key="2">
    <source>
        <dbReference type="Proteomes" id="UP000054538"/>
    </source>
</evidence>
<dbReference type="OrthoDB" id="2684964at2759"/>
<protein>
    <recommendedName>
        <fullName evidence="3">DDE Tnp4 domain-containing protein</fullName>
    </recommendedName>
</protein>
<keyword evidence="2" id="KW-1185">Reference proteome</keyword>
<evidence type="ECO:0008006" key="3">
    <source>
        <dbReference type="Google" id="ProtNLM"/>
    </source>
</evidence>
<feature type="non-terminal residue" evidence="1">
    <location>
        <position position="1"/>
    </location>
</feature>
<evidence type="ECO:0000313" key="1">
    <source>
        <dbReference type="EMBL" id="KIK77755.1"/>
    </source>
</evidence>
<dbReference type="InParanoid" id="A0A0D0DI39"/>